<name>A0A220U205_9BACI</name>
<dbReference type="Proteomes" id="UP000198312">
    <property type="component" value="Chromosome"/>
</dbReference>
<evidence type="ECO:0000256" key="1">
    <source>
        <dbReference type="SAM" id="MobiDB-lite"/>
    </source>
</evidence>
<proteinExistence type="predicted"/>
<reference evidence="2 3" key="1">
    <citation type="submission" date="2017-07" db="EMBL/GenBank/DDBJ databases">
        <title>Virgibacillus sp. LM2416.</title>
        <authorList>
            <person name="Tak E.J."/>
            <person name="Bae J.-W."/>
        </authorList>
    </citation>
    <scope>NUCLEOTIDE SEQUENCE [LARGE SCALE GENOMIC DNA]</scope>
    <source>
        <strain evidence="2 3">LM2416</strain>
    </source>
</reference>
<feature type="region of interest" description="Disordered" evidence="1">
    <location>
        <begin position="1"/>
        <end position="22"/>
    </location>
</feature>
<dbReference type="KEGG" id="vil:CFK37_07995"/>
<sequence length="151" mass="16463">MVEESQANQNNDKQQSEDSNNSLNLALVGGVVGAGVGLLASPETGKKVCTRIGQSSVVKGAGREIRRTAQDIITEQMMNAFRQNASGYISKYAGGLLGKGKENEEEKAAEKGKSDFQEQYEELKEENNNLNENLQRIEEKLNALLEASSKK</sequence>
<gene>
    <name evidence="2" type="ORF">CFK37_07995</name>
</gene>
<feature type="compositionally biased region" description="Polar residues" evidence="1">
    <location>
        <begin position="1"/>
        <end position="13"/>
    </location>
</feature>
<dbReference type="InterPro" id="IPR049646">
    <property type="entry name" value="GvpT/GvpP-like"/>
</dbReference>
<dbReference type="OrthoDB" id="2940430at2"/>
<feature type="region of interest" description="Disordered" evidence="1">
    <location>
        <begin position="99"/>
        <end position="123"/>
    </location>
</feature>
<keyword evidence="3" id="KW-1185">Reference proteome</keyword>
<protein>
    <submittedName>
        <fullName evidence="2">Gas vesicle protein GvpP</fullName>
    </submittedName>
</protein>
<evidence type="ECO:0000313" key="3">
    <source>
        <dbReference type="Proteomes" id="UP000198312"/>
    </source>
</evidence>
<accession>A0A220U205</accession>
<dbReference type="RefSeq" id="WP_089061367.1">
    <property type="nucleotide sequence ID" value="NZ_CP022315.1"/>
</dbReference>
<evidence type="ECO:0000313" key="2">
    <source>
        <dbReference type="EMBL" id="ASK62107.1"/>
    </source>
</evidence>
<organism evidence="2 3">
    <name type="scientific">Virgibacillus phasianinus</name>
    <dbReference type="NCBI Taxonomy" id="2017483"/>
    <lineage>
        <taxon>Bacteria</taxon>
        <taxon>Bacillati</taxon>
        <taxon>Bacillota</taxon>
        <taxon>Bacilli</taxon>
        <taxon>Bacillales</taxon>
        <taxon>Bacillaceae</taxon>
        <taxon>Virgibacillus</taxon>
    </lineage>
</organism>
<dbReference type="EMBL" id="CP022315">
    <property type="protein sequence ID" value="ASK62107.1"/>
    <property type="molecule type" value="Genomic_DNA"/>
</dbReference>
<dbReference type="NCBIfam" id="NF041669">
    <property type="entry name" value="GvpT"/>
    <property type="match status" value="1"/>
</dbReference>
<dbReference type="AlphaFoldDB" id="A0A220U205"/>